<keyword evidence="4" id="KW-1185">Reference proteome</keyword>
<evidence type="ECO:0000313" key="4">
    <source>
        <dbReference type="Proteomes" id="UP000317093"/>
    </source>
</evidence>
<gene>
    <name evidence="3" type="primary">bamD_1</name>
    <name evidence="3" type="ORF">Pan216_40590</name>
</gene>
<evidence type="ECO:0000256" key="2">
    <source>
        <dbReference type="SAM" id="MobiDB-lite"/>
    </source>
</evidence>
<feature type="compositionally biased region" description="Basic and acidic residues" evidence="2">
    <location>
        <begin position="534"/>
        <end position="543"/>
    </location>
</feature>
<feature type="coiled-coil region" evidence="1">
    <location>
        <begin position="405"/>
        <end position="432"/>
    </location>
</feature>
<organism evidence="3 4">
    <name type="scientific">Kolteria novifilia</name>
    <dbReference type="NCBI Taxonomy" id="2527975"/>
    <lineage>
        <taxon>Bacteria</taxon>
        <taxon>Pseudomonadati</taxon>
        <taxon>Planctomycetota</taxon>
        <taxon>Planctomycetia</taxon>
        <taxon>Kolteriales</taxon>
        <taxon>Kolteriaceae</taxon>
        <taxon>Kolteria</taxon>
    </lineage>
</organism>
<feature type="region of interest" description="Disordered" evidence="2">
    <location>
        <begin position="481"/>
        <end position="557"/>
    </location>
</feature>
<name>A0A518B875_9BACT</name>
<dbReference type="InterPro" id="IPR011990">
    <property type="entry name" value="TPR-like_helical_dom_sf"/>
</dbReference>
<reference evidence="3 4" key="1">
    <citation type="submission" date="2019-02" db="EMBL/GenBank/DDBJ databases">
        <title>Deep-cultivation of Planctomycetes and their phenomic and genomic characterization uncovers novel biology.</title>
        <authorList>
            <person name="Wiegand S."/>
            <person name="Jogler M."/>
            <person name="Boedeker C."/>
            <person name="Pinto D."/>
            <person name="Vollmers J."/>
            <person name="Rivas-Marin E."/>
            <person name="Kohn T."/>
            <person name="Peeters S.H."/>
            <person name="Heuer A."/>
            <person name="Rast P."/>
            <person name="Oberbeckmann S."/>
            <person name="Bunk B."/>
            <person name="Jeske O."/>
            <person name="Meyerdierks A."/>
            <person name="Storesund J.E."/>
            <person name="Kallscheuer N."/>
            <person name="Luecker S."/>
            <person name="Lage O.M."/>
            <person name="Pohl T."/>
            <person name="Merkel B.J."/>
            <person name="Hornburger P."/>
            <person name="Mueller R.-W."/>
            <person name="Bruemmer F."/>
            <person name="Labrenz M."/>
            <person name="Spormann A.M."/>
            <person name="Op den Camp H."/>
            <person name="Overmann J."/>
            <person name="Amann R."/>
            <person name="Jetten M.S.M."/>
            <person name="Mascher T."/>
            <person name="Medema M.H."/>
            <person name="Devos D.P."/>
            <person name="Kaster A.-K."/>
            <person name="Ovreas L."/>
            <person name="Rohde M."/>
            <person name="Galperin M.Y."/>
            <person name="Jogler C."/>
        </authorList>
    </citation>
    <scope>NUCLEOTIDE SEQUENCE [LARGE SCALE GENOMIC DNA]</scope>
    <source>
        <strain evidence="3 4">Pan216</strain>
    </source>
</reference>
<sequence>MKLAVVLLRRGGHVDSSSSARRWGLCLLVASLIVTPSLALAGKTGRDRQQGAGKTDIEREDRLFGFVSRMMGKGDADEKEVDDPGAEPSISDESEEKLAQESIDEVAGEAVEIEQEPVFDAEDVPGAERAFNSHRRRHGASVRENDNRVAKGVGRYLGWIPGRSSKSKSNVQTIERDSGGKYWFFGGDDDDNPRAEYAEAEQLFRDKKFSSAAGKFKAIAKKYKDTPIEEDALFMRAESEYARKRLPKAQDTYVALLTKFPTTRHLPLAVQRLSDISYTWLEDSRLVAQGKKPARNKFSRTVNFFDRSRPFLDTEGRALEAIEAVQQYDPFGPQTDDAVMWAANHSFVNEDYFIAATYYEQVLTDQPKSEHAVRAAALGAKSYMLNYAGPDYDGADLKDAHRLTKAALTRSLELTAEQRDRLERDLRAIELELAKREFVTAQQYERMGKPVSALYYYHLVNDKYRTTDWGERARTEIARIEGEASQPGPSMMGRLASILPGGSSKEEVAEARRADQEPGSIAEAAAEEVLENAADEKKAEPAKPSRGLSVPNLFDGF</sequence>
<evidence type="ECO:0000256" key="1">
    <source>
        <dbReference type="SAM" id="Coils"/>
    </source>
</evidence>
<feature type="compositionally biased region" description="Acidic residues" evidence="2">
    <location>
        <begin position="77"/>
        <end position="95"/>
    </location>
</feature>
<dbReference type="KEGG" id="knv:Pan216_40590"/>
<accession>A0A518B875</accession>
<dbReference type="Proteomes" id="UP000317093">
    <property type="component" value="Chromosome"/>
</dbReference>
<dbReference type="AlphaFoldDB" id="A0A518B875"/>
<evidence type="ECO:0000313" key="3">
    <source>
        <dbReference type="EMBL" id="QDU63184.1"/>
    </source>
</evidence>
<proteinExistence type="predicted"/>
<feature type="region of interest" description="Disordered" evidence="2">
    <location>
        <begin position="73"/>
        <end position="102"/>
    </location>
</feature>
<keyword evidence="1" id="KW-0175">Coiled coil</keyword>
<dbReference type="Gene3D" id="1.25.40.10">
    <property type="entry name" value="Tetratricopeptide repeat domain"/>
    <property type="match status" value="2"/>
</dbReference>
<feature type="compositionally biased region" description="Basic and acidic residues" evidence="2">
    <location>
        <begin position="504"/>
        <end position="516"/>
    </location>
</feature>
<dbReference type="SUPFAM" id="SSF48452">
    <property type="entry name" value="TPR-like"/>
    <property type="match status" value="1"/>
</dbReference>
<dbReference type="EMBL" id="CP036279">
    <property type="protein sequence ID" value="QDU63184.1"/>
    <property type="molecule type" value="Genomic_DNA"/>
</dbReference>
<protein>
    <submittedName>
        <fullName evidence="3">Outer membrane protein assembly factor BamD</fullName>
    </submittedName>
</protein>